<evidence type="ECO:0000256" key="1">
    <source>
        <dbReference type="SAM" id="MobiDB-lite"/>
    </source>
</evidence>
<feature type="compositionally biased region" description="Basic residues" evidence="1">
    <location>
        <begin position="35"/>
        <end position="45"/>
    </location>
</feature>
<sequence>MPSELPRLGTVIGSAREGRCGEPASPAWAPPKHGAAQRRAARQAA</sequence>
<dbReference type="Proteomes" id="UP000248856">
    <property type="component" value="Unassembled WGS sequence"/>
</dbReference>
<comment type="caution">
    <text evidence="2">The sequence shown here is derived from an EMBL/GenBank/DDBJ whole genome shotgun (WGS) entry which is preliminary data.</text>
</comment>
<name>A0A328YYE5_9BURK</name>
<evidence type="ECO:0000313" key="2">
    <source>
        <dbReference type="EMBL" id="RAR77845.1"/>
    </source>
</evidence>
<dbReference type="AlphaFoldDB" id="A0A328YYE5"/>
<dbReference type="EMBL" id="QLTA01000034">
    <property type="protein sequence ID" value="RAR77845.1"/>
    <property type="molecule type" value="Genomic_DNA"/>
</dbReference>
<evidence type="ECO:0000313" key="3">
    <source>
        <dbReference type="Proteomes" id="UP000248856"/>
    </source>
</evidence>
<keyword evidence="3" id="KW-1185">Reference proteome</keyword>
<reference evidence="2 3" key="1">
    <citation type="submission" date="2018-06" db="EMBL/GenBank/DDBJ databases">
        <title>Genomic Encyclopedia of Archaeal and Bacterial Type Strains, Phase II (KMG-II): from individual species to whole genera.</title>
        <authorList>
            <person name="Goeker M."/>
        </authorList>
    </citation>
    <scope>NUCLEOTIDE SEQUENCE [LARGE SCALE GENOMIC DNA]</scope>
    <source>
        <strain evidence="2 3">CFPB 3232</strain>
    </source>
</reference>
<accession>A0A328YYE5</accession>
<organism evidence="2 3">
    <name type="scientific">Paracidovorax anthurii</name>
    <dbReference type="NCBI Taxonomy" id="78229"/>
    <lineage>
        <taxon>Bacteria</taxon>
        <taxon>Pseudomonadati</taxon>
        <taxon>Pseudomonadota</taxon>
        <taxon>Betaproteobacteria</taxon>
        <taxon>Burkholderiales</taxon>
        <taxon>Comamonadaceae</taxon>
        <taxon>Paracidovorax</taxon>
    </lineage>
</organism>
<feature type="region of interest" description="Disordered" evidence="1">
    <location>
        <begin position="1"/>
        <end position="45"/>
    </location>
</feature>
<proteinExistence type="predicted"/>
<dbReference type="RefSeq" id="WP_170146285.1">
    <property type="nucleotide sequence ID" value="NZ_CBCSGC010000174.1"/>
</dbReference>
<protein>
    <submittedName>
        <fullName evidence="2">Uncharacterized protein</fullName>
    </submittedName>
</protein>
<gene>
    <name evidence="2" type="ORF">AX018_103448</name>
</gene>